<gene>
    <name evidence="11" type="primary">rnhA</name>
    <name evidence="12" type="ORF">CEP48_02360</name>
</gene>
<keyword evidence="13" id="KW-1185">Reference proteome</keyword>
<keyword evidence="5 11" id="KW-0963">Cytoplasm</keyword>
<evidence type="ECO:0000256" key="3">
    <source>
        <dbReference type="ARBA" id="ARBA00005300"/>
    </source>
</evidence>
<feature type="binding site" evidence="11">
    <location>
        <position position="134"/>
    </location>
    <ligand>
        <name>Mg(2+)</name>
        <dbReference type="ChEBI" id="CHEBI:18420"/>
        <label>2</label>
    </ligand>
</feature>
<dbReference type="GO" id="GO:0000287">
    <property type="term" value="F:magnesium ion binding"/>
    <property type="evidence" value="ECO:0007669"/>
    <property type="project" value="UniProtKB-UniRule"/>
</dbReference>
<evidence type="ECO:0000256" key="11">
    <source>
        <dbReference type="HAMAP-Rule" id="MF_00042"/>
    </source>
</evidence>
<dbReference type="Pfam" id="PF00075">
    <property type="entry name" value="RNase_H"/>
    <property type="match status" value="1"/>
</dbReference>
<feature type="binding site" evidence="11">
    <location>
        <position position="10"/>
    </location>
    <ligand>
        <name>Mg(2+)</name>
        <dbReference type="ChEBI" id="CHEBI:18420"/>
        <label>1</label>
    </ligand>
</feature>
<dbReference type="InterPro" id="IPR002156">
    <property type="entry name" value="RNaseH_domain"/>
</dbReference>
<dbReference type="GO" id="GO:0003676">
    <property type="term" value="F:nucleic acid binding"/>
    <property type="evidence" value="ECO:0007669"/>
    <property type="project" value="InterPro"/>
</dbReference>
<evidence type="ECO:0000256" key="4">
    <source>
        <dbReference type="ARBA" id="ARBA00011245"/>
    </source>
</evidence>
<dbReference type="Gene3D" id="3.30.420.10">
    <property type="entry name" value="Ribonuclease H-like superfamily/Ribonuclease H"/>
    <property type="match status" value="1"/>
</dbReference>
<dbReference type="FunFam" id="3.30.420.10:FF:000008">
    <property type="entry name" value="Ribonuclease H"/>
    <property type="match status" value="1"/>
</dbReference>
<dbReference type="Proteomes" id="UP000955338">
    <property type="component" value="Chromosome"/>
</dbReference>
<keyword evidence="7 11" id="KW-0479">Metal-binding</keyword>
<dbReference type="GO" id="GO:0004523">
    <property type="term" value="F:RNA-DNA hybrid ribonuclease activity"/>
    <property type="evidence" value="ECO:0007669"/>
    <property type="project" value="UniProtKB-UniRule"/>
</dbReference>
<evidence type="ECO:0000256" key="8">
    <source>
        <dbReference type="ARBA" id="ARBA00022759"/>
    </source>
</evidence>
<protein>
    <recommendedName>
        <fullName evidence="11">Ribonuclease H</fullName>
        <shortName evidence="11">RNase H</shortName>
        <ecNumber evidence="11">3.1.26.4</ecNumber>
    </recommendedName>
</protein>
<dbReference type="AlphaFoldDB" id="A0A8E3S6I1"/>
<dbReference type="InterPro" id="IPR012337">
    <property type="entry name" value="RNaseH-like_sf"/>
</dbReference>
<dbReference type="HAMAP" id="MF_00042">
    <property type="entry name" value="RNase_H"/>
    <property type="match status" value="1"/>
</dbReference>
<evidence type="ECO:0000256" key="2">
    <source>
        <dbReference type="ARBA" id="ARBA00004496"/>
    </source>
</evidence>
<evidence type="ECO:0000313" key="12">
    <source>
        <dbReference type="EMBL" id="QDJ14325.1"/>
    </source>
</evidence>
<dbReference type="EMBL" id="CP022011">
    <property type="protein sequence ID" value="QDJ14325.1"/>
    <property type="molecule type" value="Genomic_DNA"/>
</dbReference>
<keyword evidence="8 11" id="KW-0255">Endonuclease</keyword>
<evidence type="ECO:0000313" key="13">
    <source>
        <dbReference type="Proteomes" id="UP000955338"/>
    </source>
</evidence>
<dbReference type="CDD" id="cd09278">
    <property type="entry name" value="RNase_HI_prokaryote_like"/>
    <property type="match status" value="1"/>
</dbReference>
<comment type="similarity">
    <text evidence="3 11">Belongs to the RNase H family.</text>
</comment>
<evidence type="ECO:0000256" key="9">
    <source>
        <dbReference type="ARBA" id="ARBA00022801"/>
    </source>
</evidence>
<feature type="binding site" evidence="11">
    <location>
        <position position="48"/>
    </location>
    <ligand>
        <name>Mg(2+)</name>
        <dbReference type="ChEBI" id="CHEBI:18420"/>
        <label>1</label>
    </ligand>
</feature>
<evidence type="ECO:0000256" key="5">
    <source>
        <dbReference type="ARBA" id="ARBA00022490"/>
    </source>
</evidence>
<evidence type="ECO:0000256" key="7">
    <source>
        <dbReference type="ARBA" id="ARBA00022723"/>
    </source>
</evidence>
<dbReference type="GO" id="GO:0043137">
    <property type="term" value="P:DNA replication, removal of RNA primer"/>
    <property type="evidence" value="ECO:0007669"/>
    <property type="project" value="TreeGrafter"/>
</dbReference>
<comment type="subcellular location">
    <subcellularLocation>
        <location evidence="2 11">Cytoplasm</location>
    </subcellularLocation>
</comment>
<dbReference type="InterPro" id="IPR036397">
    <property type="entry name" value="RNaseH_sf"/>
</dbReference>
<keyword evidence="10 11" id="KW-0460">Magnesium</keyword>
<reference evidence="12" key="1">
    <citation type="submission" date="2017-06" db="EMBL/GenBank/DDBJ databases">
        <title>Genome sequencing of pathogenic and non-pathogenic strains within Bisgaard taxon 40.</title>
        <authorList>
            <person name="Ladner J.T."/>
            <person name="Lovett S.P."/>
            <person name="Koroleva G."/>
            <person name="Lorch J.M."/>
        </authorList>
    </citation>
    <scope>NUCLEOTIDE SEQUENCE</scope>
    <source>
        <strain evidence="12">27576-1-I1</strain>
    </source>
</reference>
<feature type="binding site" evidence="11">
    <location>
        <position position="70"/>
    </location>
    <ligand>
        <name>Mg(2+)</name>
        <dbReference type="ChEBI" id="CHEBI:18420"/>
        <label>1</label>
    </ligand>
</feature>
<dbReference type="InterPro" id="IPR022892">
    <property type="entry name" value="RNaseHI"/>
</dbReference>
<dbReference type="SUPFAM" id="SSF53098">
    <property type="entry name" value="Ribonuclease H-like"/>
    <property type="match status" value="1"/>
</dbReference>
<evidence type="ECO:0000256" key="1">
    <source>
        <dbReference type="ARBA" id="ARBA00000077"/>
    </source>
</evidence>
<evidence type="ECO:0000256" key="6">
    <source>
        <dbReference type="ARBA" id="ARBA00022722"/>
    </source>
</evidence>
<name>A0A8E3S6I1_9PAST</name>
<comment type="catalytic activity">
    <reaction evidence="1 11">
        <text>Endonucleolytic cleavage to 5'-phosphomonoester.</text>
        <dbReference type="EC" id="3.1.26.4"/>
    </reaction>
</comment>
<comment type="subunit">
    <text evidence="4 11">Monomer.</text>
</comment>
<dbReference type="RefSeq" id="WP_261919594.1">
    <property type="nucleotide sequence ID" value="NZ_CP022010.1"/>
</dbReference>
<dbReference type="InterPro" id="IPR050092">
    <property type="entry name" value="RNase_H"/>
</dbReference>
<dbReference type="PANTHER" id="PTHR10642:SF26">
    <property type="entry name" value="RIBONUCLEASE H1"/>
    <property type="match status" value="1"/>
</dbReference>
<dbReference type="PANTHER" id="PTHR10642">
    <property type="entry name" value="RIBONUCLEASE H1"/>
    <property type="match status" value="1"/>
</dbReference>
<dbReference type="PROSITE" id="PS50879">
    <property type="entry name" value="RNASE_H_1"/>
    <property type="match status" value="1"/>
</dbReference>
<dbReference type="EC" id="3.1.26.4" evidence="11"/>
<keyword evidence="6 11" id="KW-0540">Nuclease</keyword>
<proteinExistence type="inferred from homology"/>
<organism evidence="12 13">
    <name type="scientific">Mergibacter septicus</name>
    <dbReference type="NCBI Taxonomy" id="221402"/>
    <lineage>
        <taxon>Bacteria</taxon>
        <taxon>Pseudomonadati</taxon>
        <taxon>Pseudomonadota</taxon>
        <taxon>Gammaproteobacteria</taxon>
        <taxon>Pasteurellales</taxon>
        <taxon>Pasteurellaceae</taxon>
        <taxon>Mergibacter</taxon>
    </lineage>
</organism>
<feature type="binding site" evidence="11">
    <location>
        <position position="10"/>
    </location>
    <ligand>
        <name>Mg(2+)</name>
        <dbReference type="ChEBI" id="CHEBI:18420"/>
        <label>2</label>
    </ligand>
</feature>
<accession>A0A8E3S6I1</accession>
<sequence length="154" mass="17626">MRKKITIFTDGSCLGNPGAGGIGVLLRYKQHQKTISKGYFLTTNNRMELRAAIEALNCLKEPCDVELHSDSQYLKNGITKWIFNWKKNNWRTSQKKPIKNQDLWVALDEAIATHCVQWYWVKGHSGQVENEQCDQLARQGANNPTLVDQGYQTE</sequence>
<dbReference type="GO" id="GO:0005737">
    <property type="term" value="C:cytoplasm"/>
    <property type="evidence" value="ECO:0007669"/>
    <property type="project" value="UniProtKB-SubCell"/>
</dbReference>
<keyword evidence="9 11" id="KW-0378">Hydrolase</keyword>
<dbReference type="NCBIfam" id="NF001236">
    <property type="entry name" value="PRK00203.1"/>
    <property type="match status" value="1"/>
</dbReference>
<evidence type="ECO:0000256" key="10">
    <source>
        <dbReference type="ARBA" id="ARBA00022842"/>
    </source>
</evidence>
<comment type="cofactor">
    <cofactor evidence="11">
        <name>Mg(2+)</name>
        <dbReference type="ChEBI" id="CHEBI:18420"/>
    </cofactor>
    <text evidence="11">Binds 1 Mg(2+) ion per subunit. May bind a second metal ion at a regulatory site, or after substrate binding.</text>
</comment>
<comment type="function">
    <text evidence="11">Endonuclease that specifically degrades the RNA of RNA-DNA hybrids.</text>
</comment>